<dbReference type="OrthoDB" id="9796655at2"/>
<organism evidence="6 7">
    <name type="scientific">Sapientia aquatica</name>
    <dbReference type="NCBI Taxonomy" id="1549640"/>
    <lineage>
        <taxon>Bacteria</taxon>
        <taxon>Pseudomonadati</taxon>
        <taxon>Pseudomonadota</taxon>
        <taxon>Betaproteobacteria</taxon>
        <taxon>Burkholderiales</taxon>
        <taxon>Oxalobacteraceae</taxon>
        <taxon>Sapientia</taxon>
    </lineage>
</organism>
<dbReference type="SUPFAM" id="SSF52172">
    <property type="entry name" value="CheY-like"/>
    <property type="match status" value="1"/>
</dbReference>
<dbReference type="EMBL" id="SMYL01000006">
    <property type="protein sequence ID" value="TDK65376.1"/>
    <property type="molecule type" value="Genomic_DNA"/>
</dbReference>
<dbReference type="GO" id="GO:0006355">
    <property type="term" value="P:regulation of DNA-templated transcription"/>
    <property type="evidence" value="ECO:0007669"/>
    <property type="project" value="InterPro"/>
</dbReference>
<proteinExistence type="predicted"/>
<sequence>MIRPAQRPFKIVLIDDHVAVRFGVTELLAKEADFEVVAAFATSGELLDDTKNTAIDILIVDYHLAAGDMDGLNLISTLRQRFPDTKILVFSGQNNLAAVSLIMKAGAHGFIGKDQALQELVGAARTLALGRTYLPPNLSMELLELNKGHWMPNDARRPVASSAIDERRSAHNNKLRHYRQNSVLLSDAALSNREREVLSYYLNGHSVTDIAQRLDRSVKTVSTQKRSAFRKLGIRTDSELFTLHAQSKIR</sequence>
<keyword evidence="1 3" id="KW-0597">Phosphoprotein</keyword>
<dbReference type="InterPro" id="IPR000792">
    <property type="entry name" value="Tscrpt_reg_LuxR_C"/>
</dbReference>
<dbReference type="SMART" id="SM00421">
    <property type="entry name" value="HTH_LUXR"/>
    <property type="match status" value="1"/>
</dbReference>
<dbReference type="Gene3D" id="3.40.50.2300">
    <property type="match status" value="1"/>
</dbReference>
<protein>
    <submittedName>
        <fullName evidence="6">Response regulator transcription factor</fullName>
    </submittedName>
</protein>
<dbReference type="PRINTS" id="PR00038">
    <property type="entry name" value="HTHLUXR"/>
</dbReference>
<dbReference type="PROSITE" id="PS50043">
    <property type="entry name" value="HTH_LUXR_2"/>
    <property type="match status" value="1"/>
</dbReference>
<dbReference type="GO" id="GO:0003677">
    <property type="term" value="F:DNA binding"/>
    <property type="evidence" value="ECO:0007669"/>
    <property type="project" value="UniProtKB-KW"/>
</dbReference>
<dbReference type="PROSITE" id="PS50110">
    <property type="entry name" value="RESPONSE_REGULATORY"/>
    <property type="match status" value="1"/>
</dbReference>
<dbReference type="Gene3D" id="1.10.10.10">
    <property type="entry name" value="Winged helix-like DNA-binding domain superfamily/Winged helix DNA-binding domain"/>
    <property type="match status" value="1"/>
</dbReference>
<evidence type="ECO:0000256" key="1">
    <source>
        <dbReference type="ARBA" id="ARBA00022553"/>
    </source>
</evidence>
<dbReference type="RefSeq" id="WP_133329277.1">
    <property type="nucleotide sequence ID" value="NZ_SMYL01000006.1"/>
</dbReference>
<reference evidence="6 7" key="1">
    <citation type="submission" date="2019-03" db="EMBL/GenBank/DDBJ databases">
        <title>Sapientia aquatica gen. nov., sp. nov., isolated from a crater lake.</title>
        <authorList>
            <person name="Felfoldi T."/>
            <person name="Szabo A."/>
            <person name="Toth E."/>
            <person name="Schumann P."/>
            <person name="Keki Z."/>
            <person name="Marialigeti K."/>
            <person name="Mathe I."/>
        </authorList>
    </citation>
    <scope>NUCLEOTIDE SEQUENCE [LARGE SCALE GENOMIC DNA]</scope>
    <source>
        <strain evidence="6 7">SA-152</strain>
    </source>
</reference>
<dbReference type="GO" id="GO:0000160">
    <property type="term" value="P:phosphorelay signal transduction system"/>
    <property type="evidence" value="ECO:0007669"/>
    <property type="project" value="InterPro"/>
</dbReference>
<dbReference type="PANTHER" id="PTHR43214:SF17">
    <property type="entry name" value="TRANSCRIPTIONAL REGULATORY PROTEIN RCSB"/>
    <property type="match status" value="1"/>
</dbReference>
<evidence type="ECO:0000256" key="3">
    <source>
        <dbReference type="PROSITE-ProRule" id="PRU00169"/>
    </source>
</evidence>
<evidence type="ECO:0000256" key="2">
    <source>
        <dbReference type="ARBA" id="ARBA00023125"/>
    </source>
</evidence>
<dbReference type="Pfam" id="PF00072">
    <property type="entry name" value="Response_reg"/>
    <property type="match status" value="1"/>
</dbReference>
<accession>A0A4R5W0B7</accession>
<dbReference type="InterPro" id="IPR058245">
    <property type="entry name" value="NreC/VraR/RcsB-like_REC"/>
</dbReference>
<evidence type="ECO:0000313" key="7">
    <source>
        <dbReference type="Proteomes" id="UP000294829"/>
    </source>
</evidence>
<dbReference type="InterPro" id="IPR039420">
    <property type="entry name" value="WalR-like"/>
</dbReference>
<dbReference type="InterPro" id="IPR011006">
    <property type="entry name" value="CheY-like_superfamily"/>
</dbReference>
<dbReference type="SUPFAM" id="SSF46894">
    <property type="entry name" value="C-terminal effector domain of the bipartite response regulators"/>
    <property type="match status" value="1"/>
</dbReference>
<keyword evidence="2" id="KW-0238">DNA-binding</keyword>
<feature type="domain" description="Response regulatory" evidence="5">
    <location>
        <begin position="10"/>
        <end position="128"/>
    </location>
</feature>
<dbReference type="PROSITE" id="PS00622">
    <property type="entry name" value="HTH_LUXR_1"/>
    <property type="match status" value="1"/>
</dbReference>
<dbReference type="InterPro" id="IPR036388">
    <property type="entry name" value="WH-like_DNA-bd_sf"/>
</dbReference>
<comment type="caution">
    <text evidence="6">The sequence shown here is derived from an EMBL/GenBank/DDBJ whole genome shotgun (WGS) entry which is preliminary data.</text>
</comment>
<evidence type="ECO:0000259" key="5">
    <source>
        <dbReference type="PROSITE" id="PS50110"/>
    </source>
</evidence>
<keyword evidence="7" id="KW-1185">Reference proteome</keyword>
<feature type="modified residue" description="4-aspartylphosphate" evidence="3">
    <location>
        <position position="61"/>
    </location>
</feature>
<evidence type="ECO:0000259" key="4">
    <source>
        <dbReference type="PROSITE" id="PS50043"/>
    </source>
</evidence>
<dbReference type="InterPro" id="IPR001789">
    <property type="entry name" value="Sig_transdc_resp-reg_receiver"/>
</dbReference>
<dbReference type="InterPro" id="IPR016032">
    <property type="entry name" value="Sig_transdc_resp-reg_C-effctor"/>
</dbReference>
<dbReference type="SMART" id="SM00448">
    <property type="entry name" value="REC"/>
    <property type="match status" value="1"/>
</dbReference>
<gene>
    <name evidence="6" type="ORF">E2I14_12520</name>
</gene>
<evidence type="ECO:0000313" key="6">
    <source>
        <dbReference type="EMBL" id="TDK65376.1"/>
    </source>
</evidence>
<dbReference type="Proteomes" id="UP000294829">
    <property type="component" value="Unassembled WGS sequence"/>
</dbReference>
<name>A0A4R5W0B7_9BURK</name>
<dbReference type="PANTHER" id="PTHR43214">
    <property type="entry name" value="TWO-COMPONENT RESPONSE REGULATOR"/>
    <property type="match status" value="1"/>
</dbReference>
<dbReference type="AlphaFoldDB" id="A0A4R5W0B7"/>
<dbReference type="Pfam" id="PF00196">
    <property type="entry name" value="GerE"/>
    <property type="match status" value="1"/>
</dbReference>
<dbReference type="CDD" id="cd17535">
    <property type="entry name" value="REC_NarL-like"/>
    <property type="match status" value="1"/>
</dbReference>
<feature type="domain" description="HTH luxR-type" evidence="4">
    <location>
        <begin position="183"/>
        <end position="248"/>
    </location>
</feature>
<dbReference type="CDD" id="cd06170">
    <property type="entry name" value="LuxR_C_like"/>
    <property type="match status" value="1"/>
</dbReference>